<feature type="transmembrane region" description="Helical" evidence="13">
    <location>
        <begin position="21"/>
        <end position="41"/>
    </location>
</feature>
<dbReference type="PANTHER" id="PTHR11987">
    <property type="entry name" value="ALPHA-2,8-SIALYLTRANSFERASE"/>
    <property type="match status" value="1"/>
</dbReference>
<reference evidence="15" key="1">
    <citation type="submission" date="2025-08" db="UniProtKB">
        <authorList>
            <consortium name="RefSeq"/>
        </authorList>
    </citation>
    <scope>IDENTIFICATION</scope>
    <source>
        <tissue evidence="15">Blood</tissue>
    </source>
</reference>
<evidence type="ECO:0000256" key="11">
    <source>
        <dbReference type="ARBA" id="ARBA00023180"/>
    </source>
</evidence>
<dbReference type="InterPro" id="IPR012163">
    <property type="entry name" value="Sialyl_trans"/>
</dbReference>
<evidence type="ECO:0000256" key="12">
    <source>
        <dbReference type="PIRSR" id="PIRSR005557-2"/>
    </source>
</evidence>
<gene>
    <name evidence="15" type="primary">LOC106495304</name>
</gene>
<dbReference type="AlphaFoldDB" id="A0A8B7JJF7"/>
<sequence>MPNSISMEEYVNPGLLKMHKLWVRLLAVAAVSLFSVFFLVWSDGRPDIKVPEAEACQVLLSNLTESFLKRVNEVWSLRHLKLMQSCRWNFNASALAQYRAELGHCCNASAWLVLTRVNTPLGTKIVYDGDHSKSLKVSSGLLEILPEESPFQDPFYKTCAVVGNGGILLNSSCGSEIDGHQFVIRFNLPSTDFPEDVGRKSSIVTVNPSILQERFHGLTGRRLPFVKAAAFYGETWFLIPAFSYPGQNEASYRALYALQDSGSRSPVFFFHPQYLSALSRYWHERGFHTPRLSSGFMLVNAALELCQHITLYGFWPFSLHPDGHPLPHHYYDNQLPKPRVHLMPQEFAYYVNMHFQGVLHLHLGKC</sequence>
<keyword evidence="8" id="KW-0333">Golgi apparatus</keyword>
<dbReference type="RefSeq" id="XP_013811212.1">
    <property type="nucleotide sequence ID" value="XM_013955758.2"/>
</dbReference>
<keyword evidence="7 13" id="KW-1133">Transmembrane helix</keyword>
<organism evidence="14 15">
    <name type="scientific">Apteryx mantelli</name>
    <name type="common">North Island brown kiwi</name>
    <dbReference type="NCBI Taxonomy" id="2696672"/>
    <lineage>
        <taxon>Eukaryota</taxon>
        <taxon>Metazoa</taxon>
        <taxon>Chordata</taxon>
        <taxon>Craniata</taxon>
        <taxon>Vertebrata</taxon>
        <taxon>Euteleostomi</taxon>
        <taxon>Archelosauria</taxon>
        <taxon>Archosauria</taxon>
        <taxon>Dinosauria</taxon>
        <taxon>Saurischia</taxon>
        <taxon>Theropoda</taxon>
        <taxon>Coelurosauria</taxon>
        <taxon>Aves</taxon>
        <taxon>Palaeognathae</taxon>
        <taxon>Apterygiformes</taxon>
        <taxon>Apterygidae</taxon>
        <taxon>Apteryx</taxon>
    </lineage>
</organism>
<dbReference type="KEGG" id="aam:106495304"/>
<dbReference type="Proteomes" id="UP001652627">
    <property type="component" value="Chromosome 7"/>
</dbReference>
<dbReference type="Pfam" id="PF00777">
    <property type="entry name" value="Glyco_transf_29"/>
    <property type="match status" value="1"/>
</dbReference>
<dbReference type="PIRSF" id="PIRSF005557">
    <property type="entry name" value="Sialyl_trans"/>
    <property type="match status" value="1"/>
</dbReference>
<dbReference type="InterPro" id="IPR001675">
    <property type="entry name" value="Glyco_trans_29"/>
</dbReference>
<evidence type="ECO:0000256" key="3">
    <source>
        <dbReference type="ARBA" id="ARBA00022676"/>
    </source>
</evidence>
<evidence type="ECO:0000256" key="4">
    <source>
        <dbReference type="ARBA" id="ARBA00022679"/>
    </source>
</evidence>
<dbReference type="GO" id="GO:0003828">
    <property type="term" value="F:alpha-N-acetylneuraminate alpha-2,8-sialyltransferase activity"/>
    <property type="evidence" value="ECO:0007669"/>
    <property type="project" value="TreeGrafter"/>
</dbReference>
<evidence type="ECO:0000256" key="7">
    <source>
        <dbReference type="ARBA" id="ARBA00022989"/>
    </source>
</evidence>
<keyword evidence="6" id="KW-0735">Signal-anchor</keyword>
<dbReference type="CDD" id="cd23971">
    <property type="entry name" value="GT29_ST8SIA_mono"/>
    <property type="match status" value="1"/>
</dbReference>
<evidence type="ECO:0000256" key="1">
    <source>
        <dbReference type="ARBA" id="ARBA00004323"/>
    </source>
</evidence>
<dbReference type="OrthoDB" id="10264956at2759"/>
<dbReference type="GO" id="GO:0006491">
    <property type="term" value="P:N-glycan processing"/>
    <property type="evidence" value="ECO:0007669"/>
    <property type="project" value="TreeGrafter"/>
</dbReference>
<comment type="similarity">
    <text evidence="2">Belongs to the glycosyltransferase 29 family.</text>
</comment>
<keyword evidence="5 13" id="KW-0812">Transmembrane</keyword>
<feature type="disulfide bond" evidence="12">
    <location>
        <begin position="159"/>
        <end position="306"/>
    </location>
</feature>
<name>A0A8B7JJF7_9AVES</name>
<evidence type="ECO:0000256" key="13">
    <source>
        <dbReference type="SAM" id="Phobius"/>
    </source>
</evidence>
<evidence type="ECO:0000313" key="15">
    <source>
        <dbReference type="RefSeq" id="XP_013811212.1"/>
    </source>
</evidence>
<keyword evidence="9 13" id="KW-0472">Membrane</keyword>
<proteinExistence type="inferred from homology"/>
<evidence type="ECO:0000256" key="8">
    <source>
        <dbReference type="ARBA" id="ARBA00023034"/>
    </source>
</evidence>
<evidence type="ECO:0000256" key="5">
    <source>
        <dbReference type="ARBA" id="ARBA00022692"/>
    </source>
</evidence>
<dbReference type="InterPro" id="IPR050943">
    <property type="entry name" value="Glycosyltr_29_Sialyltrsf"/>
</dbReference>
<keyword evidence="11" id="KW-0325">Glycoprotein</keyword>
<dbReference type="GO" id="GO:0000139">
    <property type="term" value="C:Golgi membrane"/>
    <property type="evidence" value="ECO:0007669"/>
    <property type="project" value="UniProtKB-SubCell"/>
</dbReference>
<dbReference type="PANTHER" id="PTHR11987:SF29">
    <property type="entry name" value="ALPHA-2,8-SIALYLTRANSFERASE 8F"/>
    <property type="match status" value="1"/>
</dbReference>
<evidence type="ECO:0000256" key="10">
    <source>
        <dbReference type="ARBA" id="ARBA00023157"/>
    </source>
</evidence>
<dbReference type="Gene3D" id="3.90.1480.20">
    <property type="entry name" value="Glycosyl transferase family 29"/>
    <property type="match status" value="1"/>
</dbReference>
<keyword evidence="3" id="KW-0328">Glycosyltransferase</keyword>
<comment type="subcellular location">
    <subcellularLocation>
        <location evidence="1">Golgi apparatus membrane</location>
        <topology evidence="1">Single-pass type II membrane protein</topology>
    </subcellularLocation>
</comment>
<evidence type="ECO:0000313" key="14">
    <source>
        <dbReference type="Proteomes" id="UP001652627"/>
    </source>
</evidence>
<evidence type="ECO:0000256" key="6">
    <source>
        <dbReference type="ARBA" id="ARBA00022968"/>
    </source>
</evidence>
<dbReference type="GeneID" id="106495304"/>
<protein>
    <submittedName>
        <fullName evidence="15">Alpha-2,8-sialyltransferase 8E-like</fullName>
    </submittedName>
</protein>
<dbReference type="InterPro" id="IPR038578">
    <property type="entry name" value="GT29-like_sf"/>
</dbReference>
<keyword evidence="4" id="KW-0808">Transferase</keyword>
<accession>A0A8B7JJF7</accession>
<keyword evidence="14" id="KW-1185">Reference proteome</keyword>
<keyword evidence="10" id="KW-1015">Disulfide bond</keyword>
<evidence type="ECO:0000256" key="2">
    <source>
        <dbReference type="ARBA" id="ARBA00006003"/>
    </source>
</evidence>
<evidence type="ECO:0000256" key="9">
    <source>
        <dbReference type="ARBA" id="ARBA00023136"/>
    </source>
</evidence>
<dbReference type="GO" id="GO:0009311">
    <property type="term" value="P:oligosaccharide metabolic process"/>
    <property type="evidence" value="ECO:0007669"/>
    <property type="project" value="TreeGrafter"/>
</dbReference>